<evidence type="ECO:0000256" key="2">
    <source>
        <dbReference type="RuleBase" id="RU362080"/>
    </source>
</evidence>
<dbReference type="InterPro" id="IPR036165">
    <property type="entry name" value="YefM-like_sf"/>
</dbReference>
<dbReference type="Pfam" id="PF02604">
    <property type="entry name" value="PhdYeFM_antitox"/>
    <property type="match status" value="1"/>
</dbReference>
<keyword evidence="4" id="KW-1185">Reference proteome</keyword>
<dbReference type="Proteomes" id="UP000806528">
    <property type="component" value="Unassembled WGS sequence"/>
</dbReference>
<reference evidence="3 4" key="1">
    <citation type="submission" date="2020-09" db="EMBL/GenBank/DDBJ databases">
        <title>Diversity and distribution of actinomycetes associated with coral in the coast of Hainan.</title>
        <authorList>
            <person name="Li F."/>
        </authorList>
    </citation>
    <scope>NUCLEOTIDE SEQUENCE [LARGE SCALE GENOMIC DNA]</scope>
    <source>
        <strain evidence="3 4">HNM0947</strain>
    </source>
</reference>
<comment type="similarity">
    <text evidence="1 2">Belongs to the phD/YefM antitoxin family.</text>
</comment>
<dbReference type="SUPFAM" id="SSF143120">
    <property type="entry name" value="YefM-like"/>
    <property type="match status" value="1"/>
</dbReference>
<dbReference type="NCBIfam" id="TIGR01552">
    <property type="entry name" value="phd_fam"/>
    <property type="match status" value="1"/>
</dbReference>
<dbReference type="InterPro" id="IPR006442">
    <property type="entry name" value="Antitoxin_Phd/YefM"/>
</dbReference>
<evidence type="ECO:0000313" key="4">
    <source>
        <dbReference type="Proteomes" id="UP000806528"/>
    </source>
</evidence>
<dbReference type="EMBL" id="JADBGI010000019">
    <property type="protein sequence ID" value="MBE3000953.1"/>
    <property type="molecule type" value="Genomic_DNA"/>
</dbReference>
<accession>A0ABR9PAU8</accession>
<dbReference type="Gene3D" id="3.40.1620.10">
    <property type="entry name" value="YefM-like domain"/>
    <property type="match status" value="1"/>
</dbReference>
<protein>
    <recommendedName>
        <fullName evidence="2">Antitoxin</fullName>
    </recommendedName>
</protein>
<organism evidence="3 4">
    <name type="scientific">Nocardiopsis coralli</name>
    <dbReference type="NCBI Taxonomy" id="2772213"/>
    <lineage>
        <taxon>Bacteria</taxon>
        <taxon>Bacillati</taxon>
        <taxon>Actinomycetota</taxon>
        <taxon>Actinomycetes</taxon>
        <taxon>Streptosporangiales</taxon>
        <taxon>Nocardiopsidaceae</taxon>
        <taxon>Nocardiopsis</taxon>
    </lineage>
</organism>
<comment type="function">
    <text evidence="2">Antitoxin component of a type II toxin-antitoxin (TA) system.</text>
</comment>
<name>A0ABR9PAU8_9ACTN</name>
<comment type="caution">
    <text evidence="3">The sequence shown here is derived from an EMBL/GenBank/DDBJ whole genome shotgun (WGS) entry which is preliminary data.</text>
</comment>
<gene>
    <name evidence="3" type="ORF">IDM40_19975</name>
</gene>
<evidence type="ECO:0000256" key="1">
    <source>
        <dbReference type="ARBA" id="ARBA00009981"/>
    </source>
</evidence>
<proteinExistence type="inferred from homology"/>
<evidence type="ECO:0000313" key="3">
    <source>
        <dbReference type="EMBL" id="MBE3000953.1"/>
    </source>
</evidence>
<dbReference type="RefSeq" id="WP_193123553.1">
    <property type="nucleotide sequence ID" value="NZ_JADBGI010000019.1"/>
</dbReference>
<sequence length="70" mass="7298">MRRITAAEAAVTLPQLLDSAERGESVLITRAGRPVAVLKPHRGSRAGASGAGLRAAIEKLEPKEGRLGGR</sequence>